<dbReference type="InterPro" id="IPR029753">
    <property type="entry name" value="D-isomer_DH_CS"/>
</dbReference>
<dbReference type="InterPro" id="IPR006139">
    <property type="entry name" value="D-isomer_2_OHA_DH_cat_dom"/>
</dbReference>
<keyword evidence="3" id="KW-0520">NAD</keyword>
<evidence type="ECO:0000259" key="6">
    <source>
        <dbReference type="Pfam" id="PF02826"/>
    </source>
</evidence>
<evidence type="ECO:0000259" key="5">
    <source>
        <dbReference type="Pfam" id="PF00389"/>
    </source>
</evidence>
<comment type="caution">
    <text evidence="7">The sequence shown here is derived from an EMBL/GenBank/DDBJ whole genome shotgun (WGS) entry which is preliminary data.</text>
</comment>
<dbReference type="PROSITE" id="PS00671">
    <property type="entry name" value="D_2_HYDROXYACID_DH_3"/>
    <property type="match status" value="1"/>
</dbReference>
<accession>A0A4Q2K3W3</accession>
<dbReference type="CDD" id="cd05299">
    <property type="entry name" value="CtBP_dh"/>
    <property type="match status" value="1"/>
</dbReference>
<evidence type="ECO:0000256" key="3">
    <source>
        <dbReference type="ARBA" id="ARBA00023027"/>
    </source>
</evidence>
<sequence>MAKIVAVDTDFADNNLEAAMAQEAGVDFEATRGRTVEAVIRSLQETGAQGAVTSYALFPREVFEACPNLKVVSRTGVGYDEIDVEAATEHGVAVCNVPGYGTEVVSDHAITLVLSVLRRINELDADMRRGVWDYARTRPLGQCRGRTFGVVGMGEIGRATARKAAGLGFDVVCWSRSLKPGRRTPEGYPVLRLEELLQQADVVSLHTALTPETHHLIDAQRLALMKDSAVLVNTARGAVVDTVALAQALCEGKLWGAGLDVFEEEQPFDFSHPIMKAPHAVLSAHAAYWSEESGRELRQRAMQAAIDAVQGRVPVDCLNPGVFSR</sequence>
<evidence type="ECO:0000256" key="1">
    <source>
        <dbReference type="ARBA" id="ARBA00005854"/>
    </source>
</evidence>
<dbReference type="Pfam" id="PF02826">
    <property type="entry name" value="2-Hacid_dh_C"/>
    <property type="match status" value="1"/>
</dbReference>
<comment type="similarity">
    <text evidence="1 4">Belongs to the D-isomer specific 2-hydroxyacid dehydrogenase family.</text>
</comment>
<dbReference type="SUPFAM" id="SSF51735">
    <property type="entry name" value="NAD(P)-binding Rossmann-fold domains"/>
    <property type="match status" value="1"/>
</dbReference>
<evidence type="ECO:0000313" key="7">
    <source>
        <dbReference type="EMBL" id="RXZ54791.1"/>
    </source>
</evidence>
<dbReference type="OrthoDB" id="9793626at2"/>
<proteinExistence type="inferred from homology"/>
<evidence type="ECO:0000313" key="8">
    <source>
        <dbReference type="Proteomes" id="UP000293345"/>
    </source>
</evidence>
<keyword evidence="2 4" id="KW-0560">Oxidoreductase</keyword>
<dbReference type="EMBL" id="SDPW01000001">
    <property type="protein sequence ID" value="RXZ54791.1"/>
    <property type="molecule type" value="Genomic_DNA"/>
</dbReference>
<dbReference type="GO" id="GO:0016616">
    <property type="term" value="F:oxidoreductase activity, acting on the CH-OH group of donors, NAD or NADP as acceptor"/>
    <property type="evidence" value="ECO:0007669"/>
    <property type="project" value="InterPro"/>
</dbReference>
<name>A0A4Q2K3W3_9ACTN</name>
<keyword evidence="8" id="KW-1185">Reference proteome</keyword>
<dbReference type="InterPro" id="IPR043322">
    <property type="entry name" value="CtBP"/>
</dbReference>
<dbReference type="Gene3D" id="3.40.50.720">
    <property type="entry name" value="NAD(P)-binding Rossmann-like Domain"/>
    <property type="match status" value="2"/>
</dbReference>
<feature type="domain" description="D-isomer specific 2-hydroxyacid dehydrogenase catalytic" evidence="5">
    <location>
        <begin position="19"/>
        <end position="319"/>
    </location>
</feature>
<dbReference type="InterPro" id="IPR006140">
    <property type="entry name" value="D-isomer_DH_NAD-bd"/>
</dbReference>
<protein>
    <submittedName>
        <fullName evidence="7">C-terminal binding protein</fullName>
    </submittedName>
</protein>
<evidence type="ECO:0000256" key="4">
    <source>
        <dbReference type="RuleBase" id="RU003719"/>
    </source>
</evidence>
<dbReference type="FunFam" id="3.40.50.720:FF:000203">
    <property type="entry name" value="D-3-phosphoglycerate dehydrogenase (SerA)"/>
    <property type="match status" value="1"/>
</dbReference>
<dbReference type="Proteomes" id="UP000293345">
    <property type="component" value="Unassembled WGS sequence"/>
</dbReference>
<evidence type="ECO:0000256" key="2">
    <source>
        <dbReference type="ARBA" id="ARBA00023002"/>
    </source>
</evidence>
<organism evidence="7 8">
    <name type="scientific">Senegalimassilia faecalis</name>
    <dbReference type="NCBI Taxonomy" id="2509433"/>
    <lineage>
        <taxon>Bacteria</taxon>
        <taxon>Bacillati</taxon>
        <taxon>Actinomycetota</taxon>
        <taxon>Coriobacteriia</taxon>
        <taxon>Coriobacteriales</taxon>
        <taxon>Coriobacteriaceae</taxon>
        <taxon>Senegalimassilia</taxon>
    </lineage>
</organism>
<dbReference type="PANTHER" id="PTHR43761">
    <property type="entry name" value="D-ISOMER SPECIFIC 2-HYDROXYACID DEHYDROGENASE FAMILY PROTEIN (AFU_ORTHOLOGUE AFUA_1G13630)"/>
    <property type="match status" value="1"/>
</dbReference>
<dbReference type="RefSeq" id="WP_129425516.1">
    <property type="nucleotide sequence ID" value="NZ_SDPW01000001.1"/>
</dbReference>
<feature type="domain" description="D-isomer specific 2-hydroxyacid dehydrogenase NAD-binding" evidence="6">
    <location>
        <begin position="110"/>
        <end position="287"/>
    </location>
</feature>
<dbReference type="GO" id="GO:0003714">
    <property type="term" value="F:transcription corepressor activity"/>
    <property type="evidence" value="ECO:0007669"/>
    <property type="project" value="InterPro"/>
</dbReference>
<dbReference type="SUPFAM" id="SSF52283">
    <property type="entry name" value="Formate/glycerate dehydrogenase catalytic domain-like"/>
    <property type="match status" value="1"/>
</dbReference>
<dbReference type="PANTHER" id="PTHR43761:SF1">
    <property type="entry name" value="D-ISOMER SPECIFIC 2-HYDROXYACID DEHYDROGENASE CATALYTIC DOMAIN-CONTAINING PROTEIN-RELATED"/>
    <property type="match status" value="1"/>
</dbReference>
<dbReference type="InterPro" id="IPR050418">
    <property type="entry name" value="D-iso_2-hydroxyacid_DH_PdxB"/>
</dbReference>
<dbReference type="InterPro" id="IPR036291">
    <property type="entry name" value="NAD(P)-bd_dom_sf"/>
</dbReference>
<dbReference type="GO" id="GO:0051287">
    <property type="term" value="F:NAD binding"/>
    <property type="evidence" value="ECO:0007669"/>
    <property type="project" value="InterPro"/>
</dbReference>
<dbReference type="Pfam" id="PF00389">
    <property type="entry name" value="2-Hacid_dh"/>
    <property type="match status" value="1"/>
</dbReference>
<dbReference type="AlphaFoldDB" id="A0A4Q2K3W3"/>
<reference evidence="7 8" key="1">
    <citation type="submission" date="2019-01" db="EMBL/GenBank/DDBJ databases">
        <title>Senegalimassilia sp. nov. KGMB04484 isolated human feces.</title>
        <authorList>
            <person name="Han K.-I."/>
            <person name="Kim J.-S."/>
            <person name="Lee K.C."/>
            <person name="Suh M.K."/>
            <person name="Eom M.K."/>
            <person name="Lee J.H."/>
            <person name="Park S.-H."/>
            <person name="Kang S.W."/>
            <person name="Park J.-E."/>
            <person name="Oh B.S."/>
            <person name="Yu S.Y."/>
            <person name="Choi S.-H."/>
            <person name="Lee D.H."/>
            <person name="Yoon H."/>
            <person name="Kim B.-Y."/>
            <person name="Lee J.H."/>
            <person name="Lee J.-S."/>
        </authorList>
    </citation>
    <scope>NUCLEOTIDE SEQUENCE [LARGE SCALE GENOMIC DNA]</scope>
    <source>
        <strain evidence="7 8">KGMB04484</strain>
    </source>
</reference>
<gene>
    <name evidence="7" type="ORF">ET524_10100</name>
</gene>